<organism evidence="1 2">
    <name type="scientific">Hathewaya histolytica</name>
    <name type="common">Clostridium histolyticum</name>
    <dbReference type="NCBI Taxonomy" id="1498"/>
    <lineage>
        <taxon>Bacteria</taxon>
        <taxon>Bacillati</taxon>
        <taxon>Bacillota</taxon>
        <taxon>Clostridia</taxon>
        <taxon>Eubacteriales</taxon>
        <taxon>Clostridiaceae</taxon>
        <taxon>Hathewaya</taxon>
    </lineage>
</organism>
<evidence type="ECO:0000313" key="2">
    <source>
        <dbReference type="Proteomes" id="UP000308489"/>
    </source>
</evidence>
<accession>A0A4U9RI98</accession>
<dbReference type="AlphaFoldDB" id="A0A4U9RI98"/>
<sequence>MRIQGNTNFWHIFNLHNKKNKSMEEQEEVYKARKENQQLDQALYQHDIAKVYEEQAKIENIAKKIARGESLTKEEMELINRVDPEMYRKAEMAKQEGEELKNNIKRAKSKQEARNMLAQACMKSQQMTQVDPQYGSLVMEAIKNSAEDILDSNKITQYEKNRID</sequence>
<keyword evidence="2" id="KW-1185">Reference proteome</keyword>
<dbReference type="KEGG" id="hhw:NCTC503_01851"/>
<evidence type="ECO:0000313" key="1">
    <source>
        <dbReference type="EMBL" id="VTQ91752.1"/>
    </source>
</evidence>
<dbReference type="RefSeq" id="WP_138210450.1">
    <property type="nucleotide sequence ID" value="NZ_CBCRUQ010000003.1"/>
</dbReference>
<name>A0A4U9RI98_HATHI</name>
<dbReference type="Proteomes" id="UP000308489">
    <property type="component" value="Chromosome 1"/>
</dbReference>
<gene>
    <name evidence="1" type="ORF">NCTC503_01851</name>
</gene>
<protein>
    <submittedName>
        <fullName evidence="1">Alpha-NAC protein</fullName>
    </submittedName>
</protein>
<dbReference type="OrthoDB" id="1954505at2"/>
<reference evidence="1 2" key="1">
    <citation type="submission" date="2019-05" db="EMBL/GenBank/DDBJ databases">
        <authorList>
            <consortium name="Pathogen Informatics"/>
        </authorList>
    </citation>
    <scope>NUCLEOTIDE SEQUENCE [LARGE SCALE GENOMIC DNA]</scope>
    <source>
        <strain evidence="1 2">NCTC503</strain>
    </source>
</reference>
<proteinExistence type="predicted"/>
<dbReference type="EMBL" id="LR590481">
    <property type="protein sequence ID" value="VTQ91752.1"/>
    <property type="molecule type" value="Genomic_DNA"/>
</dbReference>